<keyword evidence="1" id="KW-0175">Coiled coil</keyword>
<feature type="compositionally biased region" description="Polar residues" evidence="2">
    <location>
        <begin position="61"/>
        <end position="75"/>
    </location>
</feature>
<keyword evidence="3" id="KW-0812">Transmembrane</keyword>
<keyword evidence="3" id="KW-1133">Transmembrane helix</keyword>
<protein>
    <submittedName>
        <fullName evidence="4">Uncharacterized protein</fullName>
    </submittedName>
</protein>
<dbReference type="AlphaFoldDB" id="A0A818A6H5"/>
<evidence type="ECO:0000313" key="5">
    <source>
        <dbReference type="EMBL" id="CAF4843334.1"/>
    </source>
</evidence>
<name>A0A818A6H5_9BILA</name>
<gene>
    <name evidence="4" type="ORF">GRG538_LOCUS9670</name>
    <name evidence="5" type="ORF">QYT958_LOCUS26605</name>
</gene>
<reference evidence="4" key="1">
    <citation type="submission" date="2021-02" db="EMBL/GenBank/DDBJ databases">
        <authorList>
            <person name="Nowell W R."/>
        </authorList>
    </citation>
    <scope>NUCLEOTIDE SEQUENCE</scope>
</reference>
<evidence type="ECO:0000256" key="2">
    <source>
        <dbReference type="SAM" id="MobiDB-lite"/>
    </source>
</evidence>
<feature type="coiled-coil region" evidence="1">
    <location>
        <begin position="237"/>
        <end position="280"/>
    </location>
</feature>
<dbReference type="Proteomes" id="UP000663848">
    <property type="component" value="Unassembled WGS sequence"/>
</dbReference>
<sequence length="292" mass="34240">MQPSRISAGLHRPTIRRVTKNELKHPLSLNQLNDFSLPSLNTNHQILIADQIPLRQLSNNIRQSRNHPSSQNAGKISSRRNRQILPNPPTFDGVLTSSTTKFSFTANQESGNLDSLASERKKRNRLKESHGFCVVKLTSFYFIFVLFLRYQYFVGLKNFGLSIKILPILSMRIKIQQQLQPQQPQLLQLRQPQLVRPALQQQPLRQQQQQLLLPALQQQQLRQQQQLQRQQLLLLRLVRQQQQLQLQQQQLPRLLQQLLRPALQRQQQQLQQQLPRLRAQKRRASAIMPYLQ</sequence>
<organism evidence="4 6">
    <name type="scientific">Rotaria socialis</name>
    <dbReference type="NCBI Taxonomy" id="392032"/>
    <lineage>
        <taxon>Eukaryota</taxon>
        <taxon>Metazoa</taxon>
        <taxon>Spiralia</taxon>
        <taxon>Gnathifera</taxon>
        <taxon>Rotifera</taxon>
        <taxon>Eurotatoria</taxon>
        <taxon>Bdelloidea</taxon>
        <taxon>Philodinida</taxon>
        <taxon>Philodinidae</taxon>
        <taxon>Rotaria</taxon>
    </lineage>
</organism>
<feature type="transmembrane region" description="Helical" evidence="3">
    <location>
        <begin position="130"/>
        <end position="152"/>
    </location>
</feature>
<comment type="caution">
    <text evidence="4">The sequence shown here is derived from an EMBL/GenBank/DDBJ whole genome shotgun (WGS) entry which is preliminary data.</text>
</comment>
<dbReference type="Proteomes" id="UP000663872">
    <property type="component" value="Unassembled WGS sequence"/>
</dbReference>
<evidence type="ECO:0000313" key="6">
    <source>
        <dbReference type="Proteomes" id="UP000663872"/>
    </source>
</evidence>
<dbReference type="EMBL" id="CAJOBR010006411">
    <property type="protein sequence ID" value="CAF4843334.1"/>
    <property type="molecule type" value="Genomic_DNA"/>
</dbReference>
<feature type="region of interest" description="Disordered" evidence="2">
    <location>
        <begin position="61"/>
        <end position="90"/>
    </location>
</feature>
<proteinExistence type="predicted"/>
<evidence type="ECO:0000256" key="3">
    <source>
        <dbReference type="SAM" id="Phobius"/>
    </source>
</evidence>
<accession>A0A818A6H5</accession>
<dbReference type="EMBL" id="CAJNYT010001136">
    <property type="protein sequence ID" value="CAF3397159.1"/>
    <property type="molecule type" value="Genomic_DNA"/>
</dbReference>
<evidence type="ECO:0000313" key="4">
    <source>
        <dbReference type="EMBL" id="CAF3397159.1"/>
    </source>
</evidence>
<evidence type="ECO:0000256" key="1">
    <source>
        <dbReference type="SAM" id="Coils"/>
    </source>
</evidence>
<keyword evidence="3" id="KW-0472">Membrane</keyword>